<keyword evidence="3" id="KW-0808">Transferase</keyword>
<keyword evidence="7" id="KW-0902">Two-component regulatory system</keyword>
<dbReference type="InterPro" id="IPR003018">
    <property type="entry name" value="GAF"/>
</dbReference>
<comment type="catalytic activity">
    <reaction evidence="1">
        <text>ATP + protein L-histidine = ADP + protein N-phospho-L-histidine.</text>
        <dbReference type="EC" id="2.7.13.3"/>
    </reaction>
</comment>
<dbReference type="PANTHER" id="PTHR24421">
    <property type="entry name" value="NITRATE/NITRITE SENSOR PROTEIN NARX-RELATED"/>
    <property type="match status" value="1"/>
</dbReference>
<dbReference type="GO" id="GO:0046983">
    <property type="term" value="F:protein dimerization activity"/>
    <property type="evidence" value="ECO:0007669"/>
    <property type="project" value="InterPro"/>
</dbReference>
<dbReference type="Gene3D" id="1.20.5.1930">
    <property type="match status" value="1"/>
</dbReference>
<dbReference type="EMBL" id="FOES01000003">
    <property type="protein sequence ID" value="SEP78817.1"/>
    <property type="molecule type" value="Genomic_DNA"/>
</dbReference>
<dbReference type="Pfam" id="PF02518">
    <property type="entry name" value="HATPase_c"/>
    <property type="match status" value="1"/>
</dbReference>
<dbReference type="InterPro" id="IPR029016">
    <property type="entry name" value="GAF-like_dom_sf"/>
</dbReference>
<dbReference type="AlphaFoldDB" id="A0A1H9AQT1"/>
<dbReference type="InterPro" id="IPR011712">
    <property type="entry name" value="Sig_transdc_His_kin_sub3_dim/P"/>
</dbReference>
<dbReference type="SUPFAM" id="SSF55781">
    <property type="entry name" value="GAF domain-like"/>
    <property type="match status" value="1"/>
</dbReference>
<keyword evidence="6" id="KW-0067">ATP-binding</keyword>
<dbReference type="Gene3D" id="3.30.450.40">
    <property type="match status" value="1"/>
</dbReference>
<dbReference type="Pfam" id="PF07730">
    <property type="entry name" value="HisKA_3"/>
    <property type="match status" value="1"/>
</dbReference>
<name>A0A1H9AQT1_9BACI</name>
<dbReference type="GO" id="GO:0005524">
    <property type="term" value="F:ATP binding"/>
    <property type="evidence" value="ECO:0007669"/>
    <property type="project" value="UniProtKB-KW"/>
</dbReference>
<dbReference type="EC" id="2.7.13.3" evidence="2"/>
<keyword evidence="5 9" id="KW-0418">Kinase</keyword>
<dbReference type="CDD" id="cd16917">
    <property type="entry name" value="HATPase_UhpB-NarQ-NarX-like"/>
    <property type="match status" value="1"/>
</dbReference>
<evidence type="ECO:0000256" key="2">
    <source>
        <dbReference type="ARBA" id="ARBA00012438"/>
    </source>
</evidence>
<dbReference type="RefSeq" id="WP_091772431.1">
    <property type="nucleotide sequence ID" value="NZ_FOES01000003.1"/>
</dbReference>
<evidence type="ECO:0000259" key="8">
    <source>
        <dbReference type="PROSITE" id="PS50109"/>
    </source>
</evidence>
<dbReference type="InterPro" id="IPR036890">
    <property type="entry name" value="HATPase_C_sf"/>
</dbReference>
<accession>A0A1H9AQT1</accession>
<dbReference type="InterPro" id="IPR003594">
    <property type="entry name" value="HATPase_dom"/>
</dbReference>
<dbReference type="GO" id="GO:0016020">
    <property type="term" value="C:membrane"/>
    <property type="evidence" value="ECO:0007669"/>
    <property type="project" value="InterPro"/>
</dbReference>
<proteinExistence type="predicted"/>
<evidence type="ECO:0000256" key="6">
    <source>
        <dbReference type="ARBA" id="ARBA00022840"/>
    </source>
</evidence>
<evidence type="ECO:0000313" key="9">
    <source>
        <dbReference type="EMBL" id="SEP78817.1"/>
    </source>
</evidence>
<dbReference type="OrthoDB" id="9795828at2"/>
<dbReference type="InterPro" id="IPR050482">
    <property type="entry name" value="Sensor_HK_TwoCompSys"/>
</dbReference>
<protein>
    <recommendedName>
        <fullName evidence="2">histidine kinase</fullName>
        <ecNumber evidence="2">2.7.13.3</ecNumber>
    </recommendedName>
</protein>
<sequence>MEDYNKVFTLKTIAEVLNQSNERKPMLQSVLESFLNITHFEAGWIFLGEHEMELVADYGLPEALIVNDKEPMCGSDMCYCLSSYKQGRLEQAFSILTCKRLEQANRESKYHTGGFTHHATVALQDQNKKYGVFNVTAPNRTQFHQDELDLLQSIAEQITYALIRIELFEAEEKRVKLLESLHHISTELRQIESYDDLKHLIDLTVINSWILGCEIHVHEANLRCGNKTSYQIHIDLPTLSGEIIFFSNQNVDEQETEFLNLLAQYIELTIKSIQLKERERNIIQIQEREALAQDLHDTVNQLLYSMTATSSALKTMNQDESLNEPIQLIHSLSQQALNEMRQLIEDKQSNFIKKGLVSALNQYATQIGLTLNWSTKGVKDIPVQMEEALYKVGREAIHNIYKHASVQKASLKLIRDQEHIQFQIQDHGLGFDTDQVKTSFGLVGIKDRVNKLGGKCEILSKPERGTKIDITIPV</sequence>
<dbReference type="PROSITE" id="PS50109">
    <property type="entry name" value="HIS_KIN"/>
    <property type="match status" value="1"/>
</dbReference>
<organism evidence="9 10">
    <name type="scientific">Piscibacillus halophilus</name>
    <dbReference type="NCBI Taxonomy" id="571933"/>
    <lineage>
        <taxon>Bacteria</taxon>
        <taxon>Bacillati</taxon>
        <taxon>Bacillota</taxon>
        <taxon>Bacilli</taxon>
        <taxon>Bacillales</taxon>
        <taxon>Bacillaceae</taxon>
        <taxon>Piscibacillus</taxon>
    </lineage>
</organism>
<keyword evidence="4" id="KW-0547">Nucleotide-binding</keyword>
<dbReference type="PANTHER" id="PTHR24421:SF40">
    <property type="entry name" value="SENSOR HISTIDINE KINASE YHCY"/>
    <property type="match status" value="1"/>
</dbReference>
<dbReference type="SUPFAM" id="SSF55874">
    <property type="entry name" value="ATPase domain of HSP90 chaperone/DNA topoisomerase II/histidine kinase"/>
    <property type="match status" value="1"/>
</dbReference>
<dbReference type="InterPro" id="IPR005467">
    <property type="entry name" value="His_kinase_dom"/>
</dbReference>
<evidence type="ECO:0000256" key="5">
    <source>
        <dbReference type="ARBA" id="ARBA00022777"/>
    </source>
</evidence>
<dbReference type="Gene3D" id="3.30.565.10">
    <property type="entry name" value="Histidine kinase-like ATPase, C-terminal domain"/>
    <property type="match status" value="1"/>
</dbReference>
<dbReference type="Pfam" id="PF13185">
    <property type="entry name" value="GAF_2"/>
    <property type="match status" value="1"/>
</dbReference>
<reference evidence="9 10" key="1">
    <citation type="submission" date="2016-10" db="EMBL/GenBank/DDBJ databases">
        <authorList>
            <person name="de Groot N.N."/>
        </authorList>
    </citation>
    <scope>NUCLEOTIDE SEQUENCE [LARGE SCALE GENOMIC DNA]</scope>
    <source>
        <strain evidence="9 10">DSM 21633</strain>
    </source>
</reference>
<evidence type="ECO:0000256" key="7">
    <source>
        <dbReference type="ARBA" id="ARBA00023012"/>
    </source>
</evidence>
<dbReference type="STRING" id="571933.SAMN05216362_10317"/>
<evidence type="ECO:0000256" key="3">
    <source>
        <dbReference type="ARBA" id="ARBA00022679"/>
    </source>
</evidence>
<evidence type="ECO:0000256" key="4">
    <source>
        <dbReference type="ARBA" id="ARBA00022741"/>
    </source>
</evidence>
<gene>
    <name evidence="9" type="ORF">SAMN05216362_10317</name>
</gene>
<evidence type="ECO:0000313" key="10">
    <source>
        <dbReference type="Proteomes" id="UP000199427"/>
    </source>
</evidence>
<feature type="domain" description="Histidine kinase" evidence="8">
    <location>
        <begin position="290"/>
        <end position="474"/>
    </location>
</feature>
<keyword evidence="10" id="KW-1185">Reference proteome</keyword>
<evidence type="ECO:0000256" key="1">
    <source>
        <dbReference type="ARBA" id="ARBA00000085"/>
    </source>
</evidence>
<dbReference type="Proteomes" id="UP000199427">
    <property type="component" value="Unassembled WGS sequence"/>
</dbReference>
<dbReference type="GO" id="GO:0000155">
    <property type="term" value="F:phosphorelay sensor kinase activity"/>
    <property type="evidence" value="ECO:0007669"/>
    <property type="project" value="InterPro"/>
</dbReference>